<accession>A0AA87LV35</accession>
<sequence length="168" mass="19825">MRWIRGSVKGYKDLAIAYHFIQNDKKPKTLAIFLPDAGYHTTSPLFHFTEEVYLNRGYDVLRVDYRYVDEKYDEFTNEELYRAVKVDTAAVLDKFFSNHLYEEVYIVGKSLGTIAMSVELKKQRFEKAKAIWLTPLINQQDILEAMIQNPHQAFCFIGNQDRYYSKED</sequence>
<dbReference type="RefSeq" id="WP_006828597.1">
    <property type="nucleotide sequence ID" value="NZ_AJYB01000010.1"/>
</dbReference>
<dbReference type="Proteomes" id="UP000004725">
    <property type="component" value="Unassembled WGS sequence"/>
</dbReference>
<reference evidence="1 2" key="1">
    <citation type="journal article" date="2012" name="J. Bacteriol.">
        <title>Genome Sequence of the Antarctic Psychrophile Bacterium Planococcus antarcticus DSM 14505.</title>
        <authorList>
            <person name="Margolles A."/>
            <person name="Gueimonde M."/>
            <person name="Sanchez B."/>
        </authorList>
    </citation>
    <scope>NUCLEOTIDE SEQUENCE [LARGE SCALE GENOMIC DNA]</scope>
    <source>
        <strain evidence="1 2">DSM 14505</strain>
    </source>
</reference>
<protein>
    <recommendedName>
        <fullName evidence="3">Alpha/beta hydrolase</fullName>
    </recommendedName>
</protein>
<evidence type="ECO:0008006" key="3">
    <source>
        <dbReference type="Google" id="ProtNLM"/>
    </source>
</evidence>
<dbReference type="EMBL" id="AJYB01000010">
    <property type="protein sequence ID" value="EIM08007.1"/>
    <property type="molecule type" value="Genomic_DNA"/>
</dbReference>
<dbReference type="Gene3D" id="3.40.50.1820">
    <property type="entry name" value="alpha/beta hydrolase"/>
    <property type="match status" value="1"/>
</dbReference>
<comment type="caution">
    <text evidence="1">The sequence shown here is derived from an EMBL/GenBank/DDBJ whole genome shotgun (WGS) entry which is preliminary data.</text>
</comment>
<evidence type="ECO:0000313" key="2">
    <source>
        <dbReference type="Proteomes" id="UP000004725"/>
    </source>
</evidence>
<dbReference type="SUPFAM" id="SSF53474">
    <property type="entry name" value="alpha/beta-Hydrolases"/>
    <property type="match status" value="1"/>
</dbReference>
<evidence type="ECO:0000313" key="1">
    <source>
        <dbReference type="EMBL" id="EIM08007.1"/>
    </source>
</evidence>
<dbReference type="InterPro" id="IPR029058">
    <property type="entry name" value="AB_hydrolase_fold"/>
</dbReference>
<name>A0AA87LV35_9BACL</name>
<dbReference type="AlphaFoldDB" id="A0AA87LV35"/>
<gene>
    <name evidence="1" type="ORF">A1A1_02907</name>
</gene>
<proteinExistence type="predicted"/>
<organism evidence="1 2">
    <name type="scientific">Planococcus antarcticus DSM 14505</name>
    <dbReference type="NCBI Taxonomy" id="1185653"/>
    <lineage>
        <taxon>Bacteria</taxon>
        <taxon>Bacillati</taxon>
        <taxon>Bacillota</taxon>
        <taxon>Bacilli</taxon>
        <taxon>Bacillales</taxon>
        <taxon>Caryophanaceae</taxon>
        <taxon>Planococcus</taxon>
    </lineage>
</organism>